<organism evidence="2 3">
    <name type="scientific">Dryococelus australis</name>
    <dbReference type="NCBI Taxonomy" id="614101"/>
    <lineage>
        <taxon>Eukaryota</taxon>
        <taxon>Metazoa</taxon>
        <taxon>Ecdysozoa</taxon>
        <taxon>Arthropoda</taxon>
        <taxon>Hexapoda</taxon>
        <taxon>Insecta</taxon>
        <taxon>Pterygota</taxon>
        <taxon>Neoptera</taxon>
        <taxon>Polyneoptera</taxon>
        <taxon>Phasmatodea</taxon>
        <taxon>Verophasmatodea</taxon>
        <taxon>Anareolatae</taxon>
        <taxon>Phasmatidae</taxon>
        <taxon>Eurycanthinae</taxon>
        <taxon>Dryococelus</taxon>
    </lineage>
</organism>
<sequence>MVLAVAFARACSPIAITKHFPEALLKFYLRGYSSTSCKQVLEVVPKGQPTVFVWQFLGVERSGRTCLQRLAAQSYCFRIHSFARSCWLHAIEDKWRSSTEPSEVLTTTQDTHFVYRGVGDGKGKKKGRGGVEKGAGAMDCRYNYKRPGFSRSLFYPRREMTGKSDAVKNITPPTLVWTGLGGGVWNFECESLSASIIDRKFLRASANHGRLMLGWSGEIWTDLNVEVLRADEDEARWEISIVGMQGRGEKSRSPRKHADQRHRLARFPHVRGEIPGGLTPPGIEPELHNPLTCAIYPWKGGKLRKTKAQLLTIDPRRDCFATSKYPPALFTPGQIILFLALMATSVNEDRRLMFTPPPPPEPSLMGSRVPINCFISRLLLRWPFFSPFPPPATEPLCACGEQTELKGDRRYANRRGVSFETAASRVSLAGVGGSLLVGVTLSRRSIANCSITTLPSWKGTLVVRDWLAGVTWSRRPTRERKAVVISWSAAAPRRPYLQTSRPAQRTRGAELVKHTNTPPSQRSEVTFAIGSQFVRPALHASEPICRLARKHLANPITTRCGATANEHTAEAPVCRGLRSLAYSLLSCHVAWPALASHLGEPGSIPSRVAPEFLHVGIVPDDIAGRRVSSGIPRFPRPCIPALLRTHLTSPPHWLSKLRCYEPPESFSSSQLNPMRGIEVSMEQRRNERAGETGDPRDRLARFSHAKIRSGPAGD</sequence>
<evidence type="ECO:0000313" key="3">
    <source>
        <dbReference type="Proteomes" id="UP001159363"/>
    </source>
</evidence>
<accession>A0ABQ9GNW7</accession>
<feature type="compositionally biased region" description="Basic and acidic residues" evidence="1">
    <location>
        <begin position="682"/>
        <end position="700"/>
    </location>
</feature>
<evidence type="ECO:0000313" key="2">
    <source>
        <dbReference type="EMBL" id="KAJ8873697.1"/>
    </source>
</evidence>
<comment type="caution">
    <text evidence="2">The sequence shown here is derived from an EMBL/GenBank/DDBJ whole genome shotgun (WGS) entry which is preliminary data.</text>
</comment>
<dbReference type="EMBL" id="JARBHB010000010">
    <property type="protein sequence ID" value="KAJ8873697.1"/>
    <property type="molecule type" value="Genomic_DNA"/>
</dbReference>
<dbReference type="Proteomes" id="UP001159363">
    <property type="component" value="Chromosome 9"/>
</dbReference>
<reference evidence="2 3" key="1">
    <citation type="submission" date="2023-02" db="EMBL/GenBank/DDBJ databases">
        <title>LHISI_Scaffold_Assembly.</title>
        <authorList>
            <person name="Stuart O.P."/>
            <person name="Cleave R."/>
            <person name="Magrath M.J.L."/>
            <person name="Mikheyev A.S."/>
        </authorList>
    </citation>
    <scope>NUCLEOTIDE SEQUENCE [LARGE SCALE GENOMIC DNA]</scope>
    <source>
        <strain evidence="2">Daus_M_001</strain>
        <tissue evidence="2">Leg muscle</tissue>
    </source>
</reference>
<name>A0ABQ9GNW7_9NEOP</name>
<feature type="region of interest" description="Disordered" evidence="1">
    <location>
        <begin position="682"/>
        <end position="714"/>
    </location>
</feature>
<evidence type="ECO:0000256" key="1">
    <source>
        <dbReference type="SAM" id="MobiDB-lite"/>
    </source>
</evidence>
<proteinExistence type="predicted"/>
<keyword evidence="3" id="KW-1185">Reference proteome</keyword>
<feature type="region of interest" description="Disordered" evidence="1">
    <location>
        <begin position="498"/>
        <end position="521"/>
    </location>
</feature>
<protein>
    <submittedName>
        <fullName evidence="2">Uncharacterized protein</fullName>
    </submittedName>
</protein>
<gene>
    <name evidence="2" type="ORF">PR048_024529</name>
</gene>